<dbReference type="InterPro" id="IPR048274">
    <property type="entry name" value="MC_hydratase"/>
</dbReference>
<reference evidence="2" key="1">
    <citation type="journal article" date="2019" name="Int. J. Syst. Evol. Microbiol.">
        <title>The Global Catalogue of Microorganisms (GCM) 10K type strain sequencing project: providing services to taxonomists for standard genome sequencing and annotation.</title>
        <authorList>
            <consortium name="The Broad Institute Genomics Platform"/>
            <consortium name="The Broad Institute Genome Sequencing Center for Infectious Disease"/>
            <person name="Wu L."/>
            <person name="Ma J."/>
        </authorList>
    </citation>
    <scope>NUCLEOTIDE SEQUENCE [LARGE SCALE GENOMIC DNA]</scope>
    <source>
        <strain evidence="2">CGMCC 1.10188</strain>
    </source>
</reference>
<dbReference type="InterPro" id="IPR052342">
    <property type="entry name" value="MCH/BMMD"/>
</dbReference>
<comment type="caution">
    <text evidence="1">The sequence shown here is derived from an EMBL/GenBank/DDBJ whole genome shotgun (WGS) entry which is preliminary data.</text>
</comment>
<dbReference type="Pfam" id="PF19315">
    <property type="entry name" value="MC_hydratase"/>
    <property type="match status" value="1"/>
</dbReference>
<dbReference type="PANTHER" id="PTHR43664">
    <property type="entry name" value="MONOAMINE OXIDASE-RELATED"/>
    <property type="match status" value="1"/>
</dbReference>
<gene>
    <name evidence="1" type="ORF">GCM10011505_39850</name>
</gene>
<accession>A0ABQ1J1A5</accession>
<dbReference type="InterPro" id="IPR016790">
    <property type="entry name" value="Thiol_ester_hydratase_Rv0216"/>
</dbReference>
<dbReference type="PANTHER" id="PTHR43664:SF1">
    <property type="entry name" value="BETA-METHYLMALYL-COA DEHYDRATASE"/>
    <property type="match status" value="1"/>
</dbReference>
<dbReference type="Proteomes" id="UP000603352">
    <property type="component" value="Unassembled WGS sequence"/>
</dbReference>
<evidence type="ECO:0000313" key="2">
    <source>
        <dbReference type="Proteomes" id="UP000603352"/>
    </source>
</evidence>
<dbReference type="PIRSF" id="PIRSF021494">
    <property type="entry name" value="Rv0216_prd"/>
    <property type="match status" value="1"/>
</dbReference>
<keyword evidence="2" id="KW-1185">Reference proteome</keyword>
<dbReference type="SUPFAM" id="SSF54637">
    <property type="entry name" value="Thioesterase/thiol ester dehydrase-isomerase"/>
    <property type="match status" value="2"/>
</dbReference>
<dbReference type="InterPro" id="IPR029069">
    <property type="entry name" value="HotDog_dom_sf"/>
</dbReference>
<organism evidence="1 2">
    <name type="scientific">Tistrella bauzanensis</name>
    <dbReference type="NCBI Taxonomy" id="657419"/>
    <lineage>
        <taxon>Bacteria</taxon>
        <taxon>Pseudomonadati</taxon>
        <taxon>Pseudomonadota</taxon>
        <taxon>Alphaproteobacteria</taxon>
        <taxon>Geminicoccales</taxon>
        <taxon>Geminicoccaceae</taxon>
        <taxon>Tistrella</taxon>
    </lineage>
</organism>
<evidence type="ECO:0008006" key="3">
    <source>
        <dbReference type="Google" id="ProtNLM"/>
    </source>
</evidence>
<dbReference type="EMBL" id="BMDZ01000060">
    <property type="protein sequence ID" value="GGB54881.1"/>
    <property type="molecule type" value="Genomic_DNA"/>
</dbReference>
<sequence length="355" mass="38285">MAQKTNSGRFFEDFTLGETITHATPRTVTTGDQSLYTALYGTRFAVNSSAEFACGLGLDQAPIDDLLVFHIVFGKTVPDVSLNAVANLGYAGGRFGVPVFPGDTLATTSTVIGLKPNANGQTGVVWVRSTGTNQHGQMVLDYVRWVMVRRRAPGTDIAATHNCPPTDISATVATADLVVPQGLDARGFDLALSGEPHCFEDYQPGERIDHVDGMTIEEAEHMLATRLYQNTAKVHFNQMEAGQNRFGRRLIYGGHIISMARALSFNGLANVVRIAAINGGSHANPTFAGDTIHAWSEVLSAEPMPGRGDLGALRLRLIAVKNRAAADWPLKDSDGKYLSDVVLDLDYTVLMPRRG</sequence>
<dbReference type="Gene3D" id="3.10.129.10">
    <property type="entry name" value="Hotdog Thioesterase"/>
    <property type="match status" value="1"/>
</dbReference>
<protein>
    <recommendedName>
        <fullName evidence="3">Mesaconyl-CoA hydratase</fullName>
    </recommendedName>
</protein>
<proteinExistence type="predicted"/>
<dbReference type="CDD" id="cd03451">
    <property type="entry name" value="FkbR2"/>
    <property type="match status" value="2"/>
</dbReference>
<evidence type="ECO:0000313" key="1">
    <source>
        <dbReference type="EMBL" id="GGB54881.1"/>
    </source>
</evidence>
<name>A0ABQ1J1A5_9PROT</name>
<dbReference type="RefSeq" id="WP_188581163.1">
    <property type="nucleotide sequence ID" value="NZ_BMDZ01000060.1"/>
</dbReference>